<dbReference type="Gene3D" id="2.40.160.20">
    <property type="match status" value="1"/>
</dbReference>
<evidence type="ECO:0000256" key="1">
    <source>
        <dbReference type="SAM" id="SignalP"/>
    </source>
</evidence>
<evidence type="ECO:0000313" key="3">
    <source>
        <dbReference type="Proteomes" id="UP000250744"/>
    </source>
</evidence>
<gene>
    <name evidence="2" type="ORF">DN062_16745</name>
</gene>
<dbReference type="InterPro" id="IPR011250">
    <property type="entry name" value="OMP/PagP_B-barrel"/>
</dbReference>
<proteinExistence type="predicted"/>
<evidence type="ECO:0000313" key="2">
    <source>
        <dbReference type="EMBL" id="RAU16672.1"/>
    </source>
</evidence>
<dbReference type="EMBL" id="QKRX01000018">
    <property type="protein sequence ID" value="RAU16672.1"/>
    <property type="molecule type" value="Genomic_DNA"/>
</dbReference>
<dbReference type="RefSeq" id="WP_112160448.1">
    <property type="nucleotide sequence ID" value="NZ_QKRX01000018.1"/>
</dbReference>
<feature type="signal peptide" evidence="1">
    <location>
        <begin position="1"/>
        <end position="23"/>
    </location>
</feature>
<name>A0A364NHX1_9GAMM</name>
<dbReference type="OrthoDB" id="6555107at2"/>
<organism evidence="2 3">
    <name type="scientific">Nitrincola tibetensis</name>
    <dbReference type="NCBI Taxonomy" id="2219697"/>
    <lineage>
        <taxon>Bacteria</taxon>
        <taxon>Pseudomonadati</taxon>
        <taxon>Pseudomonadota</taxon>
        <taxon>Gammaproteobacteria</taxon>
        <taxon>Oceanospirillales</taxon>
        <taxon>Oceanospirillaceae</taxon>
        <taxon>Nitrincola</taxon>
    </lineage>
</organism>
<protein>
    <recommendedName>
        <fullName evidence="4">Outer membrane protein beta-barrel domain-containing protein</fullName>
    </recommendedName>
</protein>
<accession>A0A364NHX1</accession>
<dbReference type="SUPFAM" id="SSF56925">
    <property type="entry name" value="OMPA-like"/>
    <property type="match status" value="1"/>
</dbReference>
<sequence>MSKHLNYSLISASLLLSSLSAQAVEDTWTSRVALYGWATSVDTTAAHPDLRPVTVERSFSDIFKSVDFAAMGLLETRKGDYGILLDGMYVNMKDGASAGPLSAALELDLTTLMLAGQYRIQQTHRSYSDLMIGVRGWSVKTDISIDPINIQDNRSKQWADLMIGAKGIYNLDQHWFTSWSAMVGGFDLSSNWVSDIHVGMGYRLNEHSAIQFGYRYMDVDYSQGNFDIDTKLGGVLLGIDYRF</sequence>
<dbReference type="Proteomes" id="UP000250744">
    <property type="component" value="Unassembled WGS sequence"/>
</dbReference>
<feature type="chain" id="PRO_5016792758" description="Outer membrane protein beta-barrel domain-containing protein" evidence="1">
    <location>
        <begin position="24"/>
        <end position="243"/>
    </location>
</feature>
<dbReference type="AlphaFoldDB" id="A0A364NHX1"/>
<evidence type="ECO:0008006" key="4">
    <source>
        <dbReference type="Google" id="ProtNLM"/>
    </source>
</evidence>
<keyword evidence="1" id="KW-0732">Signal</keyword>
<reference evidence="2 3" key="1">
    <citation type="submission" date="2018-06" db="EMBL/GenBank/DDBJ databases">
        <title>Nitrincola tibetense sp. nov., isolated from Lake XuguoCo on Tibetan Plateau.</title>
        <authorList>
            <person name="Xing P."/>
        </authorList>
    </citation>
    <scope>NUCLEOTIDE SEQUENCE [LARGE SCALE GENOMIC DNA]</scope>
    <source>
        <strain evidence="3">xg18</strain>
    </source>
</reference>
<keyword evidence="3" id="KW-1185">Reference proteome</keyword>
<comment type="caution">
    <text evidence="2">The sequence shown here is derived from an EMBL/GenBank/DDBJ whole genome shotgun (WGS) entry which is preliminary data.</text>
</comment>